<dbReference type="GO" id="GO:0052689">
    <property type="term" value="F:carboxylic ester hydrolase activity"/>
    <property type="evidence" value="ECO:0007669"/>
    <property type="project" value="TreeGrafter"/>
</dbReference>
<dbReference type="RefSeq" id="WP_166795849.1">
    <property type="nucleotide sequence ID" value="NZ_LR536450.1"/>
</dbReference>
<comment type="similarity">
    <text evidence="1">Belongs to the AB hydrolase superfamily. AB hydrolase 2 family.</text>
</comment>
<evidence type="ECO:0000259" key="2">
    <source>
        <dbReference type="Pfam" id="PF02230"/>
    </source>
</evidence>
<dbReference type="KEGG" id="mtun:MTUNDRAET4_0609"/>
<dbReference type="InterPro" id="IPR050565">
    <property type="entry name" value="LYPA1-2/EST-like"/>
</dbReference>
<name>A0A4U8YXR8_METTU</name>
<dbReference type="PANTHER" id="PTHR10655">
    <property type="entry name" value="LYSOPHOSPHOLIPASE-RELATED"/>
    <property type="match status" value="1"/>
</dbReference>
<dbReference type="InterPro" id="IPR003140">
    <property type="entry name" value="PLipase/COase/thioEstase"/>
</dbReference>
<dbReference type="Pfam" id="PF02230">
    <property type="entry name" value="Abhydrolase_2"/>
    <property type="match status" value="1"/>
</dbReference>
<evidence type="ECO:0000256" key="1">
    <source>
        <dbReference type="ARBA" id="ARBA00006499"/>
    </source>
</evidence>
<evidence type="ECO:0000313" key="4">
    <source>
        <dbReference type="Proteomes" id="UP000294360"/>
    </source>
</evidence>
<evidence type="ECO:0000313" key="3">
    <source>
        <dbReference type="EMBL" id="VFU07502.1"/>
    </source>
</evidence>
<feature type="domain" description="Phospholipase/carboxylesterase/thioesterase" evidence="2">
    <location>
        <begin position="17"/>
        <end position="213"/>
    </location>
</feature>
<gene>
    <name evidence="3" type="ORF">MTUNDRAET4_0609</name>
</gene>
<dbReference type="Gene3D" id="3.40.50.1820">
    <property type="entry name" value="alpha/beta hydrolase"/>
    <property type="match status" value="1"/>
</dbReference>
<accession>A0A4U8YXR8</accession>
<dbReference type="Proteomes" id="UP000294360">
    <property type="component" value="Chromosome"/>
</dbReference>
<dbReference type="SUPFAM" id="SSF53474">
    <property type="entry name" value="alpha/beta-Hydrolases"/>
    <property type="match status" value="1"/>
</dbReference>
<organism evidence="3 4">
    <name type="scientific">Methylocella tundrae</name>
    <dbReference type="NCBI Taxonomy" id="227605"/>
    <lineage>
        <taxon>Bacteria</taxon>
        <taxon>Pseudomonadati</taxon>
        <taxon>Pseudomonadota</taxon>
        <taxon>Alphaproteobacteria</taxon>
        <taxon>Hyphomicrobiales</taxon>
        <taxon>Beijerinckiaceae</taxon>
        <taxon>Methylocella</taxon>
    </lineage>
</organism>
<dbReference type="PANTHER" id="PTHR10655:SF67">
    <property type="entry name" value="PHOSPHOLIPASE_CARBOXYLESTERASE SUPERFAMILY (AFU_ORTHOLOGUE AFUA_5G09340)"/>
    <property type="match status" value="1"/>
</dbReference>
<dbReference type="GO" id="GO:0005737">
    <property type="term" value="C:cytoplasm"/>
    <property type="evidence" value="ECO:0007669"/>
    <property type="project" value="TreeGrafter"/>
</dbReference>
<reference evidence="3 4" key="1">
    <citation type="submission" date="2019-03" db="EMBL/GenBank/DDBJ databases">
        <authorList>
            <person name="Kox A.R. M."/>
        </authorList>
    </citation>
    <scope>NUCLEOTIDE SEQUENCE [LARGE SCALE GENOMIC DNA]</scope>
    <source>
        <strain evidence="3">MTUNDRAET4 annotated genome</strain>
    </source>
</reference>
<sequence>MTIALDGPRVPPLAGGRPESLVVLLHGIGANGDDLIDLAQYWGMLLPRTEFISLNAPFPCDFAPDRLQWFSVADRAPAKLLEGARTAAKLLDPCLDTLLAERGLAPERLALVGFSQGAMMALHVGLRRKEQIGAIVAFSGALRDGAALRAEIGGKPPVLLIHGEADDIIPFASMAEARAVLEALGVPVAVLARRGLGHGIDEEGLVAGGSFLRERLSPGTSERQ</sequence>
<dbReference type="EMBL" id="LR536450">
    <property type="protein sequence ID" value="VFU07502.1"/>
    <property type="molecule type" value="Genomic_DNA"/>
</dbReference>
<dbReference type="InterPro" id="IPR029058">
    <property type="entry name" value="AB_hydrolase_fold"/>
</dbReference>
<dbReference type="AlphaFoldDB" id="A0A4U8YXR8"/>
<dbReference type="GO" id="GO:0008474">
    <property type="term" value="F:palmitoyl-(protein) hydrolase activity"/>
    <property type="evidence" value="ECO:0007669"/>
    <property type="project" value="TreeGrafter"/>
</dbReference>
<proteinExistence type="inferred from homology"/>
<protein>
    <submittedName>
        <fullName evidence="3">Phospholipase</fullName>
    </submittedName>
</protein>